<dbReference type="AlphaFoldDB" id="A0A9W2Y5N2"/>
<dbReference type="CDD" id="cd05605">
    <property type="entry name" value="STKc_GRK4_like"/>
    <property type="match status" value="1"/>
</dbReference>
<dbReference type="Gene3D" id="1.10.167.10">
    <property type="entry name" value="Regulator of G-protein Signalling 4, domain 2"/>
    <property type="match status" value="1"/>
</dbReference>
<keyword evidence="2 10" id="KW-0723">Serine/threonine-protein kinase</keyword>
<dbReference type="InterPro" id="IPR008271">
    <property type="entry name" value="Ser/Thr_kinase_AS"/>
</dbReference>
<dbReference type="FunFam" id="1.10.510.10:FF:000074">
    <property type="entry name" value="G protein-coupled receptor kinase"/>
    <property type="match status" value="1"/>
</dbReference>
<dbReference type="PANTHER" id="PTHR24355">
    <property type="entry name" value="G PROTEIN-COUPLED RECEPTOR KINASE/RIBOSOMAL PROTEIN S6 KINASE"/>
    <property type="match status" value="1"/>
</dbReference>
<evidence type="ECO:0000256" key="2">
    <source>
        <dbReference type="ARBA" id="ARBA00022527"/>
    </source>
</evidence>
<evidence type="ECO:0000259" key="11">
    <source>
        <dbReference type="PROSITE" id="PS50011"/>
    </source>
</evidence>
<keyword evidence="5 9" id="KW-0547">Nucleotide-binding</keyword>
<keyword evidence="4 10" id="KW-0808">Transferase</keyword>
<dbReference type="GeneID" id="114866930"/>
<dbReference type="GO" id="GO:0009966">
    <property type="term" value="P:regulation of signal transduction"/>
    <property type="evidence" value="ECO:0007669"/>
    <property type="project" value="TreeGrafter"/>
</dbReference>
<evidence type="ECO:0000259" key="12">
    <source>
        <dbReference type="PROSITE" id="PS50132"/>
    </source>
</evidence>
<evidence type="ECO:0000313" key="15">
    <source>
        <dbReference type="RefSeq" id="XP_055369301.1"/>
    </source>
</evidence>
<evidence type="ECO:0000259" key="13">
    <source>
        <dbReference type="PROSITE" id="PS51285"/>
    </source>
</evidence>
<dbReference type="Pfam" id="PF00615">
    <property type="entry name" value="RGS"/>
    <property type="match status" value="1"/>
</dbReference>
<name>A0A9W2Y5N2_BETSP</name>
<evidence type="ECO:0000256" key="7">
    <source>
        <dbReference type="ARBA" id="ARBA00022840"/>
    </source>
</evidence>
<keyword evidence="15" id="KW-0675">Receptor</keyword>
<comment type="similarity">
    <text evidence="1 10">Belongs to the protein kinase superfamily. AGC Ser/Thr protein kinase family. GPRK subfamily.</text>
</comment>
<evidence type="ECO:0000256" key="10">
    <source>
        <dbReference type="RuleBase" id="RU000308"/>
    </source>
</evidence>
<protein>
    <recommendedName>
        <fullName evidence="10">G protein-coupled receptor kinase</fullName>
        <ecNumber evidence="10">2.7.11.-</ecNumber>
    </recommendedName>
</protein>
<dbReference type="InterPro" id="IPR000239">
    <property type="entry name" value="GPCR_kinase"/>
</dbReference>
<dbReference type="Gene3D" id="1.10.510.10">
    <property type="entry name" value="Transferase(Phosphotransferase) domain 1"/>
    <property type="match status" value="1"/>
</dbReference>
<dbReference type="GO" id="GO:0005737">
    <property type="term" value="C:cytoplasm"/>
    <property type="evidence" value="ECO:0007669"/>
    <property type="project" value="TreeGrafter"/>
</dbReference>
<dbReference type="PROSITE" id="PS00107">
    <property type="entry name" value="PROTEIN_KINASE_ATP"/>
    <property type="match status" value="1"/>
</dbReference>
<dbReference type="Gene3D" id="3.30.200.20">
    <property type="entry name" value="Phosphorylase Kinase, domain 1"/>
    <property type="match status" value="2"/>
</dbReference>
<dbReference type="EC" id="2.7.11.-" evidence="10"/>
<dbReference type="SUPFAM" id="SSF48097">
    <property type="entry name" value="Regulator of G-protein signaling, RGS"/>
    <property type="match status" value="1"/>
</dbReference>
<dbReference type="PROSITE" id="PS50011">
    <property type="entry name" value="PROTEIN_KINASE_DOM"/>
    <property type="match status" value="1"/>
</dbReference>
<dbReference type="InterPro" id="IPR000961">
    <property type="entry name" value="AGC-kinase_C"/>
</dbReference>
<keyword evidence="6 10" id="KW-0418">Kinase</keyword>
<dbReference type="Proteomes" id="UP000515150">
    <property type="component" value="Chromosome 12"/>
</dbReference>
<evidence type="ECO:0000256" key="8">
    <source>
        <dbReference type="PIRSR" id="PIRSR600239-51"/>
    </source>
</evidence>
<dbReference type="GO" id="GO:0005524">
    <property type="term" value="F:ATP binding"/>
    <property type="evidence" value="ECO:0007669"/>
    <property type="project" value="UniProtKB-UniRule"/>
</dbReference>
<dbReference type="OrthoDB" id="354826at2759"/>
<sequence>MEIESMVANSALVRAREGGGSKGRSRGWRDMLRFPHISDCAKLAMSIEREYYNLCVKQPIGKKLFELFCRSRPDLQNYVALLEALDDFETQGDEKRRESGNSIIERFFKMQVCVYILLPFADVLHRRTDRHCSRSSMFPQSYQSVAIMQKHEEACSQSLQFCPCGDVFGDCRRELHEYLSGEPFIQYQDSMFFDRFLQWKMLEKQPVTKYNFRQYRLLGKGGFGEVWACQVRSTGKMYACKKLEKTHVKQRKGEEMALNEKQILEDVDSRFVVNLAYAYETKHALCLVLTMMSGGDLRFHIYNIGKPGLDNARVCFYAAEVCCGLIHLHQRLILYRDLKPENILLDDYGHIRISDLGLAVKLQEEGGLVRGRVGTLGYMAPEVIRREHYGISVDWWGLGCLIYEMAAGHPPFRTKGEHPPSSDMEKRILTEEEDYNNFSKLTKEICSLLLDKDPKKRLGCHNSNGKAVQAHPFFHSINFRMMEAGLVEPPFKPDPRQVYCNDVLDIDEFSSVKGVVLNETDNSFYSMFNTGRVTTAWQNEIIEMGCFKELNTFGPGGSRPPDLVWAQRSKNYDSPKRSLLSRLFRKNQPPDSSEESQQNSVAITSYLLSGDNTSL</sequence>
<dbReference type="SMART" id="SM00220">
    <property type="entry name" value="S_TKc"/>
    <property type="match status" value="1"/>
</dbReference>
<dbReference type="Pfam" id="PF00069">
    <property type="entry name" value="Pkinase"/>
    <property type="match status" value="1"/>
</dbReference>
<evidence type="ECO:0000256" key="9">
    <source>
        <dbReference type="PROSITE-ProRule" id="PRU10141"/>
    </source>
</evidence>
<dbReference type="InterPro" id="IPR011009">
    <property type="entry name" value="Kinase-like_dom_sf"/>
</dbReference>
<evidence type="ECO:0000256" key="3">
    <source>
        <dbReference type="ARBA" id="ARBA00022553"/>
    </source>
</evidence>
<dbReference type="GO" id="GO:0007165">
    <property type="term" value="P:signal transduction"/>
    <property type="evidence" value="ECO:0007669"/>
    <property type="project" value="InterPro"/>
</dbReference>
<evidence type="ECO:0000256" key="1">
    <source>
        <dbReference type="ARBA" id="ARBA00009793"/>
    </source>
</evidence>
<gene>
    <name evidence="15" type="primary">grk5</name>
</gene>
<dbReference type="PROSITE" id="PS51285">
    <property type="entry name" value="AGC_KINASE_CTER"/>
    <property type="match status" value="1"/>
</dbReference>
<dbReference type="SMART" id="SM00315">
    <property type="entry name" value="RGS"/>
    <property type="match status" value="1"/>
</dbReference>
<evidence type="ECO:0000256" key="6">
    <source>
        <dbReference type="ARBA" id="ARBA00022777"/>
    </source>
</evidence>
<feature type="domain" description="RGS" evidence="12">
    <location>
        <begin position="56"/>
        <end position="197"/>
    </location>
</feature>
<dbReference type="RefSeq" id="XP_055369301.1">
    <property type="nucleotide sequence ID" value="XM_055513326.1"/>
</dbReference>
<dbReference type="CTD" id="2869"/>
<dbReference type="InterPro" id="IPR016137">
    <property type="entry name" value="RGS"/>
</dbReference>
<dbReference type="InterPro" id="IPR044926">
    <property type="entry name" value="RGS_subdomain_2"/>
</dbReference>
<feature type="domain" description="Protein kinase" evidence="11">
    <location>
        <begin position="212"/>
        <end position="474"/>
    </location>
</feature>
<dbReference type="PROSITE" id="PS50132">
    <property type="entry name" value="RGS"/>
    <property type="match status" value="1"/>
</dbReference>
<dbReference type="PROSITE" id="PS00108">
    <property type="entry name" value="PROTEIN_KINASE_ST"/>
    <property type="match status" value="1"/>
</dbReference>
<dbReference type="GO" id="GO:0050254">
    <property type="term" value="F:rhodopsin kinase activity"/>
    <property type="evidence" value="ECO:0007669"/>
    <property type="project" value="UniProtKB-ARBA"/>
</dbReference>
<feature type="domain" description="AGC-kinase C-terminal" evidence="13">
    <location>
        <begin position="475"/>
        <end position="540"/>
    </location>
</feature>
<dbReference type="InterPro" id="IPR017441">
    <property type="entry name" value="Protein_kinase_ATP_BS"/>
</dbReference>
<reference evidence="15" key="1">
    <citation type="submission" date="2025-08" db="UniProtKB">
        <authorList>
            <consortium name="RefSeq"/>
        </authorList>
    </citation>
    <scope>IDENTIFICATION</scope>
</reference>
<dbReference type="SMART" id="SM00133">
    <property type="entry name" value="S_TK_X"/>
    <property type="match status" value="1"/>
</dbReference>
<evidence type="ECO:0000256" key="4">
    <source>
        <dbReference type="ARBA" id="ARBA00022679"/>
    </source>
</evidence>
<dbReference type="InterPro" id="IPR036305">
    <property type="entry name" value="RGS_sf"/>
</dbReference>
<organism evidence="14 15">
    <name type="scientific">Betta splendens</name>
    <name type="common">Siamese fighting fish</name>
    <dbReference type="NCBI Taxonomy" id="158456"/>
    <lineage>
        <taxon>Eukaryota</taxon>
        <taxon>Metazoa</taxon>
        <taxon>Chordata</taxon>
        <taxon>Craniata</taxon>
        <taxon>Vertebrata</taxon>
        <taxon>Euteleostomi</taxon>
        <taxon>Actinopterygii</taxon>
        <taxon>Neopterygii</taxon>
        <taxon>Teleostei</taxon>
        <taxon>Neoteleostei</taxon>
        <taxon>Acanthomorphata</taxon>
        <taxon>Anabantaria</taxon>
        <taxon>Anabantiformes</taxon>
        <taxon>Anabantoidei</taxon>
        <taxon>Osphronemidae</taxon>
        <taxon>Betta</taxon>
    </lineage>
</organism>
<dbReference type="PRINTS" id="PR00717">
    <property type="entry name" value="GPCRKINASE"/>
</dbReference>
<dbReference type="PANTHER" id="PTHR24355:SF26">
    <property type="entry name" value="G PROTEIN-COUPLED RECEPTOR KINASE"/>
    <property type="match status" value="1"/>
</dbReference>
<proteinExistence type="inferred from homology"/>
<dbReference type="SUPFAM" id="SSF56112">
    <property type="entry name" value="Protein kinase-like (PK-like)"/>
    <property type="match status" value="1"/>
</dbReference>
<evidence type="ECO:0000256" key="5">
    <source>
        <dbReference type="ARBA" id="ARBA00022741"/>
    </source>
</evidence>
<accession>A0A9W2Y5N2</accession>
<keyword evidence="3" id="KW-0597">Phosphoprotein</keyword>
<dbReference type="InterPro" id="IPR000719">
    <property type="entry name" value="Prot_kinase_dom"/>
</dbReference>
<keyword evidence="7 9" id="KW-0067">ATP-binding</keyword>
<keyword evidence="14" id="KW-1185">Reference proteome</keyword>
<evidence type="ECO:0000313" key="14">
    <source>
        <dbReference type="Proteomes" id="UP000515150"/>
    </source>
</evidence>
<feature type="binding site" evidence="9">
    <location>
        <position position="241"/>
    </location>
    <ligand>
        <name>ATP</name>
        <dbReference type="ChEBI" id="CHEBI:30616"/>
    </ligand>
</feature>
<feature type="active site" description="Proton acceptor" evidence="8">
    <location>
        <position position="337"/>
    </location>
</feature>